<keyword evidence="7 18" id="KW-0732">Signal</keyword>
<dbReference type="PROSITE" id="PS50927">
    <property type="entry name" value="BULB_LECTIN"/>
    <property type="match status" value="1"/>
</dbReference>
<keyword evidence="14" id="KW-0675">Receptor</keyword>
<dbReference type="EC" id="2.7.11.1" evidence="16"/>
<keyword evidence="12 17" id="KW-0472">Membrane</keyword>
<evidence type="ECO:0000256" key="11">
    <source>
        <dbReference type="ARBA" id="ARBA00022989"/>
    </source>
</evidence>
<evidence type="ECO:0000256" key="17">
    <source>
        <dbReference type="SAM" id="Phobius"/>
    </source>
</evidence>
<evidence type="ECO:0000256" key="10">
    <source>
        <dbReference type="ARBA" id="ARBA00022840"/>
    </source>
</evidence>
<dbReference type="Pfam" id="PF08276">
    <property type="entry name" value="PAN_2"/>
    <property type="match status" value="1"/>
</dbReference>
<dbReference type="PROSITE" id="PS50011">
    <property type="entry name" value="PROTEIN_KINASE_DOM"/>
    <property type="match status" value="1"/>
</dbReference>
<dbReference type="SUPFAM" id="SSF56112">
    <property type="entry name" value="Protein kinase-like (PK-like)"/>
    <property type="match status" value="1"/>
</dbReference>
<reference evidence="22 23" key="1">
    <citation type="journal article" date="2019" name="Nat. Plants">
        <title>Stout camphor tree genome fills gaps in understanding of flowering plant genome evolution.</title>
        <authorList>
            <person name="Chaw S.M."/>
            <person name="Liu Y.C."/>
            <person name="Wu Y.W."/>
            <person name="Wang H.Y."/>
            <person name="Lin C.I."/>
            <person name="Wu C.S."/>
            <person name="Ke H.M."/>
            <person name="Chang L.Y."/>
            <person name="Hsu C.Y."/>
            <person name="Yang H.T."/>
            <person name="Sudianto E."/>
            <person name="Hsu M.H."/>
            <person name="Wu K.P."/>
            <person name="Wang L.N."/>
            <person name="Leebens-Mack J.H."/>
            <person name="Tsai I.J."/>
        </authorList>
    </citation>
    <scope>NUCLEOTIDE SEQUENCE [LARGE SCALE GENOMIC DNA]</scope>
    <source>
        <strain evidence="23">cv. Chaw 1501</strain>
        <tissue evidence="22">Young leaves</tissue>
    </source>
</reference>
<evidence type="ECO:0000256" key="8">
    <source>
        <dbReference type="ARBA" id="ARBA00022741"/>
    </source>
</evidence>
<comment type="catalytic activity">
    <reaction evidence="16">
        <text>L-threonyl-[protein] + ATP = O-phospho-L-threonyl-[protein] + ADP + H(+)</text>
        <dbReference type="Rhea" id="RHEA:46608"/>
        <dbReference type="Rhea" id="RHEA-COMP:11060"/>
        <dbReference type="Rhea" id="RHEA-COMP:11605"/>
        <dbReference type="ChEBI" id="CHEBI:15378"/>
        <dbReference type="ChEBI" id="CHEBI:30013"/>
        <dbReference type="ChEBI" id="CHEBI:30616"/>
        <dbReference type="ChEBI" id="CHEBI:61977"/>
        <dbReference type="ChEBI" id="CHEBI:456216"/>
        <dbReference type="EC" id="2.7.11.1"/>
    </reaction>
</comment>
<evidence type="ECO:0000259" key="20">
    <source>
        <dbReference type="PROSITE" id="PS50927"/>
    </source>
</evidence>
<evidence type="ECO:0000256" key="7">
    <source>
        <dbReference type="ARBA" id="ARBA00022729"/>
    </source>
</evidence>
<organism evidence="22 23">
    <name type="scientific">Cinnamomum micranthum f. kanehirae</name>
    <dbReference type="NCBI Taxonomy" id="337451"/>
    <lineage>
        <taxon>Eukaryota</taxon>
        <taxon>Viridiplantae</taxon>
        <taxon>Streptophyta</taxon>
        <taxon>Embryophyta</taxon>
        <taxon>Tracheophyta</taxon>
        <taxon>Spermatophyta</taxon>
        <taxon>Magnoliopsida</taxon>
        <taxon>Magnoliidae</taxon>
        <taxon>Laurales</taxon>
        <taxon>Lauraceae</taxon>
        <taxon>Cinnamomum</taxon>
    </lineage>
</organism>
<dbReference type="GO" id="GO:0005524">
    <property type="term" value="F:ATP binding"/>
    <property type="evidence" value="ECO:0007669"/>
    <property type="project" value="UniProtKB-KW"/>
</dbReference>
<keyword evidence="8 16" id="KW-0547">Nucleotide-binding</keyword>
<keyword evidence="5 16" id="KW-0808">Transferase</keyword>
<dbReference type="SUPFAM" id="SSF51110">
    <property type="entry name" value="alpha-D-mannose-specific plant lectins"/>
    <property type="match status" value="1"/>
</dbReference>
<name>A0A443PDZ2_9MAGN</name>
<keyword evidence="9 16" id="KW-0418">Kinase</keyword>
<evidence type="ECO:0000256" key="14">
    <source>
        <dbReference type="ARBA" id="ARBA00023170"/>
    </source>
</evidence>
<dbReference type="CDD" id="cd01098">
    <property type="entry name" value="PAN_AP_plant"/>
    <property type="match status" value="1"/>
</dbReference>
<evidence type="ECO:0000259" key="21">
    <source>
        <dbReference type="PROSITE" id="PS50948"/>
    </source>
</evidence>
<dbReference type="InterPro" id="IPR008271">
    <property type="entry name" value="Ser/Thr_kinase_AS"/>
</dbReference>
<dbReference type="FunFam" id="3.30.200.20:FF:000330">
    <property type="entry name" value="G-type lectin S-receptor-like serine/threonine-protein kinase At4g03230"/>
    <property type="match status" value="1"/>
</dbReference>
<dbReference type="SMART" id="SM00473">
    <property type="entry name" value="PAN_AP"/>
    <property type="match status" value="1"/>
</dbReference>
<comment type="similarity">
    <text evidence="16">Belongs to the protein kinase superfamily. Ser/Thr protein kinase family.</text>
</comment>
<comment type="catalytic activity">
    <reaction evidence="16">
        <text>L-seryl-[protein] + ATP = O-phospho-L-seryl-[protein] + ADP + H(+)</text>
        <dbReference type="Rhea" id="RHEA:17989"/>
        <dbReference type="Rhea" id="RHEA-COMP:9863"/>
        <dbReference type="Rhea" id="RHEA-COMP:11604"/>
        <dbReference type="ChEBI" id="CHEBI:15378"/>
        <dbReference type="ChEBI" id="CHEBI:29999"/>
        <dbReference type="ChEBI" id="CHEBI:30616"/>
        <dbReference type="ChEBI" id="CHEBI:83421"/>
        <dbReference type="ChEBI" id="CHEBI:456216"/>
        <dbReference type="EC" id="2.7.11.1"/>
    </reaction>
</comment>
<dbReference type="CDD" id="cd00028">
    <property type="entry name" value="B_lectin"/>
    <property type="match status" value="1"/>
</dbReference>
<dbReference type="InterPro" id="IPR003609">
    <property type="entry name" value="Pan_app"/>
</dbReference>
<dbReference type="InterPro" id="IPR011009">
    <property type="entry name" value="Kinase-like_dom_sf"/>
</dbReference>
<evidence type="ECO:0000256" key="16">
    <source>
        <dbReference type="PIRNR" id="PIRNR000641"/>
    </source>
</evidence>
<dbReference type="Proteomes" id="UP000283530">
    <property type="component" value="Unassembled WGS sequence"/>
</dbReference>
<evidence type="ECO:0000256" key="3">
    <source>
        <dbReference type="ARBA" id="ARBA00022475"/>
    </source>
</evidence>
<dbReference type="PANTHER" id="PTHR32444">
    <property type="entry name" value="BULB-TYPE LECTIN DOMAIN-CONTAINING PROTEIN"/>
    <property type="match status" value="1"/>
</dbReference>
<dbReference type="Pfam" id="PF07714">
    <property type="entry name" value="PK_Tyr_Ser-Thr"/>
    <property type="match status" value="1"/>
</dbReference>
<dbReference type="Pfam" id="PF00954">
    <property type="entry name" value="S_locus_glycop"/>
    <property type="match status" value="1"/>
</dbReference>
<sequence length="824" mass="91840">MTYDKMFQSLWLAALIFFPICNSTDTVTPTQPVRDGATLISAGENFALGFFSHGNSTNRYVGIWYNKIPDRTVVWTANRENPVRDSSGVLTINGGNLVLLNDGGHSINNSLWSTNVSTSVNYSSATLTDSGNLVLTDDHQRTLWSSFDYPTNTLLPGMKLGLNRQTGLNWNLTSWKSADDPAPGEFSIGLDPLGVPQYFLKKGSHPIWRSGPWNGVRLSGAPDINRDTVYRWSYVANDKEIYLTYSGNDTSITSRFFLDDSGSMRSLMWNDKNHRWNVMGGANQDKCDQYANCGAYGSCEPSRVAECECLMGFEPKTPGDWNLRDWAGGCVRRRSLDCDGKADGFLRLALVKVPDTSRSRVEPGLNLEACKEECLNNCSCTAYASEGDRGCLMWHGDLVDIRVYSSDDEAQDIYIRLAASELDGSAVGYSGGLQGKKKLRVTILTIIPGLLSFVLCGFCWWRKAKGREMNERCDIASNDNDIEENSKGLELSLFNITDIVAATSNFSESNMLGKGGFGPVYKGQLLNGQEIAVKRLSKNSAQGIEEFKNEVILIAKLQHRNLVRLLGYCISGQEKILIYEYLRNKSLDSLIFDQTRSAMLDWRKRFNIIVGIARGILYLHEDSIFKIIHRDLKVSNILLDDNMNPKISDFGTARIFGQDQAQANTNRVVGTYGYMSPEYAMNGRFSVKSDAFSFGVILLEIISGKRNNYFCDCCLMNLIGHVWEKWKEGKVMEVVDSSMNISSFESEVSRCIQVGLLCVQEKEKDRPNMSSVVFMLGNETMMLSPGQPAFCFGKGNCSDHPHLSTNGAICCSINEITMTKMEAR</sequence>
<evidence type="ECO:0000256" key="9">
    <source>
        <dbReference type="ARBA" id="ARBA00022777"/>
    </source>
</evidence>
<dbReference type="SMART" id="SM00108">
    <property type="entry name" value="B_lectin"/>
    <property type="match status" value="1"/>
</dbReference>
<keyword evidence="13" id="KW-1015">Disulfide bond</keyword>
<dbReference type="PANTHER" id="PTHR32444:SF63">
    <property type="entry name" value="G-TYPE LECTIN S-RECEPTOR-LIKE SERINE_THREONINE-PROTEIN KINASE RKS1"/>
    <property type="match status" value="1"/>
</dbReference>
<dbReference type="GO" id="GO:0004674">
    <property type="term" value="F:protein serine/threonine kinase activity"/>
    <property type="evidence" value="ECO:0007669"/>
    <property type="project" value="UniProtKB-KW"/>
</dbReference>
<evidence type="ECO:0000256" key="2">
    <source>
        <dbReference type="ARBA" id="ARBA00004236"/>
    </source>
</evidence>
<feature type="chain" id="PRO_5019168750" description="Receptor-like serine/threonine-protein kinase" evidence="18">
    <location>
        <begin position="24"/>
        <end position="824"/>
    </location>
</feature>
<dbReference type="InterPro" id="IPR036426">
    <property type="entry name" value="Bulb-type_lectin_dom_sf"/>
</dbReference>
<dbReference type="GO" id="GO:0005886">
    <property type="term" value="C:plasma membrane"/>
    <property type="evidence" value="ECO:0007669"/>
    <property type="project" value="UniProtKB-SubCell"/>
</dbReference>
<evidence type="ECO:0000256" key="12">
    <source>
        <dbReference type="ARBA" id="ARBA00023136"/>
    </source>
</evidence>
<dbReference type="Gene3D" id="1.10.510.10">
    <property type="entry name" value="Transferase(Phosphotransferase) domain 1"/>
    <property type="match status" value="1"/>
</dbReference>
<evidence type="ECO:0000256" key="18">
    <source>
        <dbReference type="SAM" id="SignalP"/>
    </source>
</evidence>
<evidence type="ECO:0000256" key="1">
    <source>
        <dbReference type="ARBA" id="ARBA00004167"/>
    </source>
</evidence>
<keyword evidence="10 16" id="KW-0067">ATP-binding</keyword>
<dbReference type="InterPro" id="IPR001245">
    <property type="entry name" value="Ser-Thr/Tyr_kinase_cat_dom"/>
</dbReference>
<evidence type="ECO:0000256" key="6">
    <source>
        <dbReference type="ARBA" id="ARBA00022692"/>
    </source>
</evidence>
<evidence type="ECO:0000313" key="23">
    <source>
        <dbReference type="Proteomes" id="UP000283530"/>
    </source>
</evidence>
<dbReference type="InterPro" id="IPR024171">
    <property type="entry name" value="SRK-like_kinase"/>
</dbReference>
<feature type="domain" description="Bulb-type lectin" evidence="20">
    <location>
        <begin position="24"/>
        <end position="148"/>
    </location>
</feature>
<dbReference type="Gene3D" id="2.90.10.10">
    <property type="entry name" value="Bulb-type lectin domain"/>
    <property type="match status" value="1"/>
</dbReference>
<gene>
    <name evidence="22" type="ORF">CKAN_01803300</name>
</gene>
<dbReference type="InterPro" id="IPR000719">
    <property type="entry name" value="Prot_kinase_dom"/>
</dbReference>
<feature type="domain" description="Apple" evidence="21">
    <location>
        <begin position="338"/>
        <end position="418"/>
    </location>
</feature>
<accession>A0A443PDZ2</accession>
<feature type="transmembrane region" description="Helical" evidence="17">
    <location>
        <begin position="441"/>
        <end position="461"/>
    </location>
</feature>
<evidence type="ECO:0000256" key="13">
    <source>
        <dbReference type="ARBA" id="ARBA00023157"/>
    </source>
</evidence>
<dbReference type="FunFam" id="1.10.510.10:FF:000060">
    <property type="entry name" value="G-type lectin S-receptor-like serine/threonine-protein kinase"/>
    <property type="match status" value="1"/>
</dbReference>
<dbReference type="PROSITE" id="PS50948">
    <property type="entry name" value="PAN"/>
    <property type="match status" value="1"/>
</dbReference>
<comment type="caution">
    <text evidence="22">The sequence shown here is derived from an EMBL/GenBank/DDBJ whole genome shotgun (WGS) entry which is preliminary data.</text>
</comment>
<keyword evidence="4 16" id="KW-0723">Serine/threonine-protein kinase</keyword>
<proteinExistence type="inferred from homology"/>
<dbReference type="GO" id="GO:0048544">
    <property type="term" value="P:recognition of pollen"/>
    <property type="evidence" value="ECO:0007669"/>
    <property type="project" value="InterPro"/>
</dbReference>
<keyword evidence="3" id="KW-1003">Cell membrane</keyword>
<protein>
    <recommendedName>
        <fullName evidence="16">Receptor-like serine/threonine-protein kinase</fullName>
        <ecNumber evidence="16">2.7.11.1</ecNumber>
    </recommendedName>
</protein>
<feature type="domain" description="Protein kinase" evidence="19">
    <location>
        <begin position="506"/>
        <end position="781"/>
    </location>
</feature>
<evidence type="ECO:0000256" key="5">
    <source>
        <dbReference type="ARBA" id="ARBA00022679"/>
    </source>
</evidence>
<dbReference type="OrthoDB" id="1933550at2759"/>
<comment type="subcellular location">
    <subcellularLocation>
        <location evidence="2">Cell membrane</location>
    </subcellularLocation>
    <subcellularLocation>
        <location evidence="1">Membrane</location>
        <topology evidence="1">Single-pass membrane protein</topology>
    </subcellularLocation>
</comment>
<evidence type="ECO:0000259" key="19">
    <source>
        <dbReference type="PROSITE" id="PS50011"/>
    </source>
</evidence>
<dbReference type="InterPro" id="IPR001480">
    <property type="entry name" value="Bulb-type_lectin_dom"/>
</dbReference>
<evidence type="ECO:0000313" key="22">
    <source>
        <dbReference type="EMBL" id="RWR88989.1"/>
    </source>
</evidence>
<dbReference type="FunFam" id="2.90.10.10:FF:000001">
    <property type="entry name" value="G-type lectin S-receptor-like serine/threonine-protein kinase"/>
    <property type="match status" value="1"/>
</dbReference>
<dbReference type="AlphaFoldDB" id="A0A443PDZ2"/>
<dbReference type="Gene3D" id="3.30.200.20">
    <property type="entry name" value="Phosphorylase Kinase, domain 1"/>
    <property type="match status" value="1"/>
</dbReference>
<dbReference type="PIRSF" id="PIRSF000641">
    <property type="entry name" value="SRK"/>
    <property type="match status" value="1"/>
</dbReference>
<dbReference type="EMBL" id="QPKB01000007">
    <property type="protein sequence ID" value="RWR88989.1"/>
    <property type="molecule type" value="Genomic_DNA"/>
</dbReference>
<dbReference type="PROSITE" id="PS00108">
    <property type="entry name" value="PROTEIN_KINASE_ST"/>
    <property type="match status" value="1"/>
</dbReference>
<keyword evidence="11 17" id="KW-1133">Transmembrane helix</keyword>
<feature type="signal peptide" evidence="18">
    <location>
        <begin position="1"/>
        <end position="23"/>
    </location>
</feature>
<dbReference type="InterPro" id="IPR000858">
    <property type="entry name" value="S_locus_glycoprot_dom"/>
</dbReference>
<dbReference type="CDD" id="cd14066">
    <property type="entry name" value="STKc_IRAK"/>
    <property type="match status" value="1"/>
</dbReference>
<evidence type="ECO:0000256" key="15">
    <source>
        <dbReference type="ARBA" id="ARBA00023180"/>
    </source>
</evidence>
<dbReference type="GO" id="GO:0106310">
    <property type="term" value="F:protein serine kinase activity"/>
    <property type="evidence" value="ECO:0007669"/>
    <property type="project" value="RHEA"/>
</dbReference>
<keyword evidence="6 17" id="KW-0812">Transmembrane</keyword>
<keyword evidence="23" id="KW-1185">Reference proteome</keyword>
<dbReference type="STRING" id="337451.A0A443PDZ2"/>
<evidence type="ECO:0000256" key="4">
    <source>
        <dbReference type="ARBA" id="ARBA00022527"/>
    </source>
</evidence>
<dbReference type="SMART" id="SM00220">
    <property type="entry name" value="S_TKc"/>
    <property type="match status" value="1"/>
</dbReference>
<dbReference type="Pfam" id="PF01453">
    <property type="entry name" value="B_lectin"/>
    <property type="match status" value="1"/>
</dbReference>
<keyword evidence="15" id="KW-0325">Glycoprotein</keyword>